<dbReference type="VEuPathDB" id="FungiDB:SMAC_09288"/>
<dbReference type="InterPro" id="IPR036770">
    <property type="entry name" value="Ankyrin_rpt-contain_sf"/>
</dbReference>
<feature type="region of interest" description="Disordered" evidence="1">
    <location>
        <begin position="205"/>
        <end position="231"/>
    </location>
</feature>
<dbReference type="EMBL" id="NMPR01000199">
    <property type="protein sequence ID" value="KAA8628199.1"/>
    <property type="molecule type" value="Genomic_DNA"/>
</dbReference>
<reference evidence="2 3" key="1">
    <citation type="submission" date="2017-07" db="EMBL/GenBank/DDBJ databases">
        <title>Genome sequence of the Sordaria macrospora wild type strain R19027.</title>
        <authorList>
            <person name="Nowrousian M."/>
            <person name="Teichert I."/>
            <person name="Kueck U."/>
        </authorList>
    </citation>
    <scope>NUCLEOTIDE SEQUENCE [LARGE SCALE GENOMIC DNA]</scope>
    <source>
        <strain evidence="2 3">R19027</strain>
        <tissue evidence="2">Mycelium</tissue>
    </source>
</reference>
<accession>A0A8S8ZEV4</accession>
<dbReference type="Gene3D" id="1.25.40.20">
    <property type="entry name" value="Ankyrin repeat-containing domain"/>
    <property type="match status" value="1"/>
</dbReference>
<evidence type="ECO:0000256" key="1">
    <source>
        <dbReference type="SAM" id="MobiDB-lite"/>
    </source>
</evidence>
<protein>
    <recommendedName>
        <fullName evidence="4">Ankyrin repeat protein</fullName>
    </recommendedName>
</protein>
<dbReference type="AlphaFoldDB" id="A0A8S8ZEV4"/>
<dbReference type="Proteomes" id="UP000433876">
    <property type="component" value="Unassembled WGS sequence"/>
</dbReference>
<dbReference type="SUPFAM" id="SSF48403">
    <property type="entry name" value="Ankyrin repeat"/>
    <property type="match status" value="1"/>
</dbReference>
<proteinExistence type="predicted"/>
<name>A0A8S8ZEV4_SORMA</name>
<dbReference type="InterPro" id="IPR051616">
    <property type="entry name" value="Cul2-RING_E3_ligase_SR"/>
</dbReference>
<dbReference type="OMA" id="ATQMVWE"/>
<organism evidence="2 3">
    <name type="scientific">Sordaria macrospora</name>
    <dbReference type="NCBI Taxonomy" id="5147"/>
    <lineage>
        <taxon>Eukaryota</taxon>
        <taxon>Fungi</taxon>
        <taxon>Dikarya</taxon>
        <taxon>Ascomycota</taxon>
        <taxon>Pezizomycotina</taxon>
        <taxon>Sordariomycetes</taxon>
        <taxon>Sordariomycetidae</taxon>
        <taxon>Sordariales</taxon>
        <taxon>Sordariaceae</taxon>
        <taxon>Sordaria</taxon>
    </lineage>
</organism>
<evidence type="ECO:0008006" key="4">
    <source>
        <dbReference type="Google" id="ProtNLM"/>
    </source>
</evidence>
<evidence type="ECO:0000313" key="3">
    <source>
        <dbReference type="Proteomes" id="UP000433876"/>
    </source>
</evidence>
<dbReference type="PANTHER" id="PTHR46224:SF6">
    <property type="entry name" value="ANKYRIN REPEAT FAMILY PROTEIN"/>
    <property type="match status" value="1"/>
</dbReference>
<dbReference type="PANTHER" id="PTHR46224">
    <property type="entry name" value="ANKYRIN REPEAT FAMILY PROTEIN"/>
    <property type="match status" value="1"/>
</dbReference>
<evidence type="ECO:0000313" key="2">
    <source>
        <dbReference type="EMBL" id="KAA8628199.1"/>
    </source>
</evidence>
<gene>
    <name evidence="2" type="ORF">SMACR_09288</name>
</gene>
<comment type="caution">
    <text evidence="2">The sequence shown here is derived from an EMBL/GenBank/DDBJ whole genome shotgun (WGS) entry which is preliminary data.</text>
</comment>
<sequence length="528" mass="59076">MRMAAESDFITACETEDVEAVTRILEKEVVSDDQLQKGLSRAAWRGRPAVANILLSKGAIVDRMSFLGSVSRGDVAMFELFVKYGFDINTTEFEDGTALRLSVGNEKIMRWFLAHGADPNLAYDRAPSALLTAVVDEEGGDAVRIFLEHGVALEPPNINHLVIDANAGRSDRACVDMVKQLVRAGAYINHIDPKKQGTAALCRMAQQRRHSSGNDAGSQSHLSLRKSPKFREHLAHRPLKKQDECEVSEQGEWTCDSCGPPVVFTAADSLAAREGYYIQAQAHNASALHLTERTITEPAPGEENDFMVNEIPEATQMVWEVPEGTDVNTANFTRFDAKNPISVGTSHLCGCTSMVIISQRGVYASHYWENIAFVPDKAFRLTHEETDDEVFERTIIDPIKNGKNLRTRVEQHKLDASKIGNQESDNIRAFLVRPNKAYRNDLMGDYEQKWACIRNTVGGIISLLDPNTEGGRSRWQEVTYGRLSSKSRLLNTKANGKVLVKYDPNHEGKKKVVLWVETNKVYEYEWDY</sequence>
<feature type="compositionally biased region" description="Polar residues" evidence="1">
    <location>
        <begin position="213"/>
        <end position="222"/>
    </location>
</feature>